<feature type="domain" description="TadE-like" evidence="2">
    <location>
        <begin position="27"/>
        <end position="69"/>
    </location>
</feature>
<dbReference type="RefSeq" id="WP_081789490.1">
    <property type="nucleotide sequence ID" value="NZ_CP007155.1"/>
</dbReference>
<evidence type="ECO:0000259" key="2">
    <source>
        <dbReference type="Pfam" id="PF07811"/>
    </source>
</evidence>
<gene>
    <name evidence="3" type="ORF">KALB_5181</name>
</gene>
<dbReference type="AlphaFoldDB" id="W5WBJ4"/>
<dbReference type="KEGG" id="kal:KALB_5181"/>
<dbReference type="OrthoDB" id="3632233at2"/>
<evidence type="ECO:0000313" key="4">
    <source>
        <dbReference type="Proteomes" id="UP000019225"/>
    </source>
</evidence>
<dbReference type="eggNOG" id="COG4961">
    <property type="taxonomic scope" value="Bacteria"/>
</dbReference>
<proteinExistence type="predicted"/>
<evidence type="ECO:0000313" key="3">
    <source>
        <dbReference type="EMBL" id="AHH98543.1"/>
    </source>
</evidence>
<keyword evidence="4" id="KW-1185">Reference proteome</keyword>
<keyword evidence="1" id="KW-0812">Transmembrane</keyword>
<protein>
    <recommendedName>
        <fullName evidence="2">TadE-like domain-containing protein</fullName>
    </recommendedName>
</protein>
<dbReference type="STRING" id="1449976.KALB_5181"/>
<dbReference type="Proteomes" id="UP000019225">
    <property type="component" value="Chromosome"/>
</dbReference>
<dbReference type="EMBL" id="CP007155">
    <property type="protein sequence ID" value="AHH98543.1"/>
    <property type="molecule type" value="Genomic_DNA"/>
</dbReference>
<dbReference type="Pfam" id="PF07811">
    <property type="entry name" value="TadE"/>
    <property type="match status" value="1"/>
</dbReference>
<dbReference type="InterPro" id="IPR012495">
    <property type="entry name" value="TadE-like_dom"/>
</dbReference>
<feature type="transmembrane region" description="Helical" evidence="1">
    <location>
        <begin position="27"/>
        <end position="49"/>
    </location>
</feature>
<dbReference type="HOGENOM" id="CLU_128792_0_0_11"/>
<organism evidence="3 4">
    <name type="scientific">Kutzneria albida DSM 43870</name>
    <dbReference type="NCBI Taxonomy" id="1449976"/>
    <lineage>
        <taxon>Bacteria</taxon>
        <taxon>Bacillati</taxon>
        <taxon>Actinomycetota</taxon>
        <taxon>Actinomycetes</taxon>
        <taxon>Pseudonocardiales</taxon>
        <taxon>Pseudonocardiaceae</taxon>
        <taxon>Kutzneria</taxon>
    </lineage>
</organism>
<evidence type="ECO:0000256" key="1">
    <source>
        <dbReference type="SAM" id="Phobius"/>
    </source>
</evidence>
<reference evidence="3 4" key="1">
    <citation type="journal article" date="2014" name="BMC Genomics">
        <title>Complete genome sequence of producer of the glycopeptide antibiotic Aculeximycin Kutzneria albida DSM 43870T, a representative of minor genus of Pseudonocardiaceae.</title>
        <authorList>
            <person name="Rebets Y."/>
            <person name="Tokovenko B."/>
            <person name="Lushchyk I."/>
            <person name="Ruckert C."/>
            <person name="Zaburannyi N."/>
            <person name="Bechthold A."/>
            <person name="Kalinowski J."/>
            <person name="Luzhetskyy A."/>
        </authorList>
    </citation>
    <scope>NUCLEOTIDE SEQUENCE [LARGE SCALE GENOMIC DNA]</scope>
    <source>
        <strain evidence="3">DSM 43870</strain>
    </source>
</reference>
<name>W5WBJ4_9PSEU</name>
<dbReference type="PATRIC" id="fig|1449976.3.peg.5202"/>
<keyword evidence="1" id="KW-1133">Transmembrane helix</keyword>
<keyword evidence="1" id="KW-0472">Membrane</keyword>
<accession>W5WBJ4</accession>
<sequence length="165" mass="17275">MTAVRQLQTLTCPVRARMRGLRRDERGSAAAELALLTPLLILLLLFVVFCGRVADIKLRLYDVAHQAARAATLARNSSQATTSAQATASAALASAGINCQLLTVVTDARGLTSGSTVTVTVFCTVSLGDLTMLGVPGTRTFQSSFSSPVDVYRGTATLTQAGDGR</sequence>